<evidence type="ECO:0000256" key="1">
    <source>
        <dbReference type="SAM" id="MobiDB-lite"/>
    </source>
</evidence>
<dbReference type="SUPFAM" id="SSF69318">
    <property type="entry name" value="Integrin alpha N-terminal domain"/>
    <property type="match status" value="1"/>
</dbReference>
<accession>A0AAE3A2B9</accession>
<reference evidence="2 3" key="1">
    <citation type="submission" date="2021-10" db="EMBL/GenBank/DDBJ databases">
        <title>Anaerobic single-cell dispensing facilitates the cultivation of human gut bacteria.</title>
        <authorList>
            <person name="Afrizal A."/>
        </authorList>
    </citation>
    <scope>NUCLEOTIDE SEQUENCE [LARGE SCALE GENOMIC DNA]</scope>
    <source>
        <strain evidence="2 3">CLA-AA-H273</strain>
    </source>
</reference>
<gene>
    <name evidence="2" type="ORF">LKD75_10735</name>
</gene>
<dbReference type="EMBL" id="JAJEPV010000024">
    <property type="protein sequence ID" value="MCC2120054.1"/>
    <property type="molecule type" value="Genomic_DNA"/>
</dbReference>
<proteinExistence type="predicted"/>
<evidence type="ECO:0000313" key="3">
    <source>
        <dbReference type="Proteomes" id="UP001197795"/>
    </source>
</evidence>
<name>A0AAE3A2B9_9FIRM</name>
<evidence type="ECO:0000313" key="2">
    <source>
        <dbReference type="EMBL" id="MCC2120054.1"/>
    </source>
</evidence>
<feature type="region of interest" description="Disordered" evidence="1">
    <location>
        <begin position="235"/>
        <end position="260"/>
    </location>
</feature>
<comment type="caution">
    <text evidence="2">The sequence shown here is derived from an EMBL/GenBank/DDBJ whole genome shotgun (WGS) entry which is preliminary data.</text>
</comment>
<protein>
    <submittedName>
        <fullName evidence="2">VCBS repeat-containing protein</fullName>
    </submittedName>
</protein>
<dbReference type="Proteomes" id="UP001197795">
    <property type="component" value="Unassembled WGS sequence"/>
</dbReference>
<dbReference type="AlphaFoldDB" id="A0AAE3A2B9"/>
<organism evidence="2 3">
    <name type="scientific">Waltera acetigignens</name>
    <dbReference type="NCBI Taxonomy" id="2981769"/>
    <lineage>
        <taxon>Bacteria</taxon>
        <taxon>Bacillati</taxon>
        <taxon>Bacillota</taxon>
        <taxon>Clostridia</taxon>
        <taxon>Lachnospirales</taxon>
        <taxon>Lachnospiraceae</taxon>
        <taxon>Waltera</taxon>
    </lineage>
</organism>
<keyword evidence="3" id="KW-1185">Reference proteome</keyword>
<sequence>MTKKQKVVFAVVAAVLAVVAAVIVLGTVLSYICYHFIYGTRITSREGEAYHKLEGTGVYSPLAVFPSADMDTVSQDFYYQTRDEIFAATCQIYLENQYTREQYEAETERLRNLEFSYQDQTNMLYQDEKNYCSVAYVAMANWTDRYEYAITLDDSNTIIYVYLQNMDAKDIHMQADYLPKYFQDNNAGKHQDTDPMTADYRSFYAFRIGDHYIDCMDLADQIEIADTEPKIQAEDVAQEVETPEPQTIASDTSEEKDTSSMLINSEIEISADLDGDGKEDIVRVVDNGDIDDLAKDGTRLIANVNGADTAIKDYEGYVYSSRITTGDLSGDGKADVLLERYIFGSNYGAVTISILHLEDTGWVEYPYNFIHNPNIDSEQPDKFGDVKIDDKRPIDSYIGATIFEKDGKTMVRFISLQYEVDDESTVKCTEASYREDGWYIEDIRLIDNYYDKREELLAPQDDTLTIRGEVAGNEDRKIVYEIAKEFSEAYFQGDSETIKKYLVEDYSGTLDTYAEFRESKGKETVCINRIKGLADVGDETGVTYTVQAEFLPAGEDSLFYLFMDFEKQEGGWRIRTYGLEK</sequence>
<dbReference type="RefSeq" id="WP_227733449.1">
    <property type="nucleotide sequence ID" value="NZ_JAJEPV010000024.1"/>
</dbReference>
<dbReference type="InterPro" id="IPR028994">
    <property type="entry name" value="Integrin_alpha_N"/>
</dbReference>